<gene>
    <name evidence="2" type="ORF">SSU1300283_01300</name>
</gene>
<keyword evidence="1" id="KW-0472">Membrane</keyword>
<dbReference type="RefSeq" id="WP_256791896.1">
    <property type="nucleotide sequence ID" value="NZ_CECV01000040.1"/>
</dbReference>
<organism evidence="2 3">
    <name type="scientific">Streptococcus suis</name>
    <dbReference type="NCBI Taxonomy" id="1307"/>
    <lineage>
        <taxon>Bacteria</taxon>
        <taxon>Bacillati</taxon>
        <taxon>Bacillota</taxon>
        <taxon>Bacilli</taxon>
        <taxon>Lactobacillales</taxon>
        <taxon>Streptococcaceae</taxon>
        <taxon>Streptococcus</taxon>
    </lineage>
</organism>
<evidence type="ECO:0000313" key="3">
    <source>
        <dbReference type="Proteomes" id="UP000516797"/>
    </source>
</evidence>
<sequence>MDWPILDFLFNLITLSGLIAVLTIIWIIIISMIGMFLEEIGGRK</sequence>
<keyword evidence="1" id="KW-0812">Transmembrane</keyword>
<dbReference type="AlphaFoldDB" id="A0AB37G0U9"/>
<accession>A0AB37G0U9</accession>
<protein>
    <submittedName>
        <fullName evidence="2">Uncharacterized protein</fullName>
    </submittedName>
</protein>
<feature type="transmembrane region" description="Helical" evidence="1">
    <location>
        <begin position="12"/>
        <end position="37"/>
    </location>
</feature>
<dbReference type="EMBL" id="CP058741">
    <property type="protein sequence ID" value="QOE28617.1"/>
    <property type="molecule type" value="Genomic_DNA"/>
</dbReference>
<keyword evidence="1" id="KW-1133">Transmembrane helix</keyword>
<evidence type="ECO:0000256" key="1">
    <source>
        <dbReference type="SAM" id="Phobius"/>
    </source>
</evidence>
<proteinExistence type="predicted"/>
<reference evidence="2 3" key="1">
    <citation type="submission" date="2020-07" db="EMBL/GenBank/DDBJ databases">
        <title>Complete genome sequences of Streptococcus suis pig pathogenic strain 10, 13-00283-02 and 16085/3b.</title>
        <authorList>
            <person name="Bunk B."/>
            <person name="Jakobczak B."/>
            <person name="Florian V."/>
            <person name="Dittmar D."/>
            <person name="Maeder U."/>
            <person name="Jarek M."/>
            <person name="Baums C.G."/>
            <person name="Haeussler S."/>
            <person name="Voelker U."/>
            <person name="Michalik S."/>
        </authorList>
    </citation>
    <scope>NUCLEOTIDE SEQUENCE [LARGE SCALE GENOMIC DNA]</scope>
    <source>
        <strain evidence="2 3">13-00283-02</strain>
    </source>
</reference>
<dbReference type="Proteomes" id="UP000516797">
    <property type="component" value="Chromosome"/>
</dbReference>
<evidence type="ECO:0000313" key="2">
    <source>
        <dbReference type="EMBL" id="QOE28617.1"/>
    </source>
</evidence>
<name>A0AB37G0U9_STRSU</name>